<name>A0A1W0WU15_HYPEX</name>
<dbReference type="EMBL" id="MTYJ01000047">
    <property type="protein sequence ID" value="OQV18698.1"/>
    <property type="molecule type" value="Genomic_DNA"/>
</dbReference>
<proteinExistence type="predicted"/>
<evidence type="ECO:0000313" key="4">
    <source>
        <dbReference type="Proteomes" id="UP000192578"/>
    </source>
</evidence>
<organism evidence="3 4">
    <name type="scientific">Hypsibius exemplaris</name>
    <name type="common">Freshwater tardigrade</name>
    <dbReference type="NCBI Taxonomy" id="2072580"/>
    <lineage>
        <taxon>Eukaryota</taxon>
        <taxon>Metazoa</taxon>
        <taxon>Ecdysozoa</taxon>
        <taxon>Tardigrada</taxon>
        <taxon>Eutardigrada</taxon>
        <taxon>Parachela</taxon>
        <taxon>Hypsibioidea</taxon>
        <taxon>Hypsibiidae</taxon>
        <taxon>Hypsibius</taxon>
    </lineage>
</organism>
<feature type="signal peptide" evidence="2">
    <location>
        <begin position="1"/>
        <end position="24"/>
    </location>
</feature>
<reference evidence="4" key="1">
    <citation type="submission" date="2017-01" db="EMBL/GenBank/DDBJ databases">
        <title>Comparative genomics of anhydrobiosis in the tardigrade Hypsibius dujardini.</title>
        <authorList>
            <person name="Yoshida Y."/>
            <person name="Koutsovoulos G."/>
            <person name="Laetsch D."/>
            <person name="Stevens L."/>
            <person name="Kumar S."/>
            <person name="Horikawa D."/>
            <person name="Ishino K."/>
            <person name="Komine S."/>
            <person name="Tomita M."/>
            <person name="Blaxter M."/>
            <person name="Arakawa K."/>
        </authorList>
    </citation>
    <scope>NUCLEOTIDE SEQUENCE [LARGE SCALE GENOMIC DNA]</scope>
    <source>
        <strain evidence="4">Z151</strain>
    </source>
</reference>
<feature type="chain" id="PRO_5013184441" evidence="2">
    <location>
        <begin position="25"/>
        <end position="284"/>
    </location>
</feature>
<dbReference type="Proteomes" id="UP000192578">
    <property type="component" value="Unassembled WGS sequence"/>
</dbReference>
<feature type="region of interest" description="Disordered" evidence="1">
    <location>
        <begin position="107"/>
        <end position="136"/>
    </location>
</feature>
<evidence type="ECO:0000256" key="2">
    <source>
        <dbReference type="SAM" id="SignalP"/>
    </source>
</evidence>
<accession>A0A1W0WU15</accession>
<feature type="compositionally biased region" description="Low complexity" evidence="1">
    <location>
        <begin position="123"/>
        <end position="136"/>
    </location>
</feature>
<keyword evidence="2" id="KW-0732">Signal</keyword>
<evidence type="ECO:0000256" key="1">
    <source>
        <dbReference type="SAM" id="MobiDB-lite"/>
    </source>
</evidence>
<dbReference type="AlphaFoldDB" id="A0A1W0WU15"/>
<keyword evidence="4" id="KW-1185">Reference proteome</keyword>
<feature type="region of interest" description="Disordered" evidence="1">
    <location>
        <begin position="184"/>
        <end position="225"/>
    </location>
</feature>
<comment type="caution">
    <text evidence="3">The sequence shown here is derived from an EMBL/GenBank/DDBJ whole genome shotgun (WGS) entry which is preliminary data.</text>
</comment>
<sequence length="284" mass="30389">MVINRCFDGMHCVCVLAFFGLVNGYDTPDPWRNFQQQRWLGVPSNVPSLIPLYFPDGSGRGGFDRSNQDFARSYEKDLYLSIFANTILSGNIPELLTAEIRALTPPGATVGPSAVTPATDDTNSAAAPENAAAPGASTTSASILAQVLEKLPAVDNAAAGARPTRAFEDHVAASQFLQQLHGLLPPGNFQQKTSKQKKSDDTDSKDAKVQLKARGQTKAPSASEAAAKLVRSTRSRIGCFVERSEQKHLVGVCEAQTAVGSRCDGMMIKRTKECGPTMVCCARL</sequence>
<feature type="compositionally biased region" description="Basic and acidic residues" evidence="1">
    <location>
        <begin position="197"/>
        <end position="209"/>
    </location>
</feature>
<protein>
    <submittedName>
        <fullName evidence="3">Uncharacterized protein</fullName>
    </submittedName>
</protein>
<gene>
    <name evidence="3" type="ORF">BV898_07328</name>
</gene>
<evidence type="ECO:0000313" key="3">
    <source>
        <dbReference type="EMBL" id="OQV18698.1"/>
    </source>
</evidence>